<protein>
    <submittedName>
        <fullName evidence="2">Uncharacterized protein</fullName>
    </submittedName>
</protein>
<reference evidence="2" key="1">
    <citation type="submission" date="2021-02" db="EMBL/GenBank/DDBJ databases">
        <authorList>
            <person name="Nowell W R."/>
        </authorList>
    </citation>
    <scope>NUCLEOTIDE SEQUENCE</scope>
</reference>
<proteinExistence type="predicted"/>
<feature type="chain" id="PRO_5036226459" evidence="1">
    <location>
        <begin position="24"/>
        <end position="98"/>
    </location>
</feature>
<evidence type="ECO:0000313" key="3">
    <source>
        <dbReference type="EMBL" id="CAF1257764.1"/>
    </source>
</evidence>
<dbReference type="Proteomes" id="UP000663845">
    <property type="component" value="Unassembled WGS sequence"/>
</dbReference>
<dbReference type="Proteomes" id="UP000663881">
    <property type="component" value="Unassembled WGS sequence"/>
</dbReference>
<dbReference type="EMBL" id="CAJOAZ010000080">
    <property type="protein sequence ID" value="CAF3521365.1"/>
    <property type="molecule type" value="Genomic_DNA"/>
</dbReference>
<dbReference type="AlphaFoldDB" id="A0A814XQ71"/>
<keyword evidence="1" id="KW-0732">Signal</keyword>
<dbReference type="EMBL" id="CAJNOG010000394">
    <property type="protein sequence ID" value="CAF1217833.1"/>
    <property type="molecule type" value="Genomic_DNA"/>
</dbReference>
<dbReference type="Proteomes" id="UP000663844">
    <property type="component" value="Unassembled WGS sequence"/>
</dbReference>
<evidence type="ECO:0000313" key="2">
    <source>
        <dbReference type="EMBL" id="CAF1217833.1"/>
    </source>
</evidence>
<evidence type="ECO:0000313" key="4">
    <source>
        <dbReference type="EMBL" id="CAF3521365.1"/>
    </source>
</evidence>
<organism evidence="2 6">
    <name type="scientific">Adineta steineri</name>
    <dbReference type="NCBI Taxonomy" id="433720"/>
    <lineage>
        <taxon>Eukaryota</taxon>
        <taxon>Metazoa</taxon>
        <taxon>Spiralia</taxon>
        <taxon>Gnathifera</taxon>
        <taxon>Rotifera</taxon>
        <taxon>Eurotatoria</taxon>
        <taxon>Bdelloidea</taxon>
        <taxon>Adinetida</taxon>
        <taxon>Adinetidae</taxon>
        <taxon>Adineta</taxon>
    </lineage>
</organism>
<evidence type="ECO:0000313" key="5">
    <source>
        <dbReference type="EMBL" id="CAF3585887.1"/>
    </source>
</evidence>
<name>A0A814XQ71_9BILA</name>
<dbReference type="Proteomes" id="UP000663891">
    <property type="component" value="Unassembled WGS sequence"/>
</dbReference>
<comment type="caution">
    <text evidence="2">The sequence shown here is derived from an EMBL/GenBank/DDBJ whole genome shotgun (WGS) entry which is preliminary data.</text>
</comment>
<gene>
    <name evidence="2" type="ORF">JYZ213_LOCUS27831</name>
    <name evidence="5" type="ORF">OKA104_LOCUS5853</name>
    <name evidence="4" type="ORF">OXD698_LOCUS2442</name>
    <name evidence="3" type="ORF">VCS650_LOCUS28695</name>
</gene>
<accession>A0A814XQ71</accession>
<feature type="signal peptide" evidence="1">
    <location>
        <begin position="1"/>
        <end position="23"/>
    </location>
</feature>
<dbReference type="EMBL" id="CAJOAY010000208">
    <property type="protein sequence ID" value="CAF3585887.1"/>
    <property type="molecule type" value="Genomic_DNA"/>
</dbReference>
<evidence type="ECO:0000256" key="1">
    <source>
        <dbReference type="SAM" id="SignalP"/>
    </source>
</evidence>
<sequence length="98" mass="11132">MYSKWIPCGLLILLVFFAFNVQGFGLYNALQRRSDAANFLRLKRDLGYNYCTDIDCSATCPCGNGYCWGKNICTCFQCSLSTISPAEEGNHEPSRRRR</sequence>
<dbReference type="EMBL" id="CAJNON010000428">
    <property type="protein sequence ID" value="CAF1257764.1"/>
    <property type="molecule type" value="Genomic_DNA"/>
</dbReference>
<evidence type="ECO:0000313" key="6">
    <source>
        <dbReference type="Proteomes" id="UP000663845"/>
    </source>
</evidence>